<keyword evidence="8" id="KW-1185">Reference proteome</keyword>
<evidence type="ECO:0000256" key="4">
    <source>
        <dbReference type="ARBA" id="ARBA00022833"/>
    </source>
</evidence>
<evidence type="ECO:0000313" key="7">
    <source>
        <dbReference type="EMBL" id="KAF6197352.1"/>
    </source>
</evidence>
<keyword evidence="3 5" id="KW-0863">Zinc-finger</keyword>
<keyword evidence="4" id="KW-0862">Zinc</keyword>
<dbReference type="PANTHER" id="PTHR10044">
    <property type="entry name" value="INHIBITOR OF APOPTOSIS"/>
    <property type="match status" value="1"/>
</dbReference>
<name>A0A8S9WIW3_APOLU</name>
<evidence type="ECO:0000313" key="8">
    <source>
        <dbReference type="Proteomes" id="UP000466442"/>
    </source>
</evidence>
<reference evidence="7" key="1">
    <citation type="journal article" date="2021" name="Mol. Ecol. Resour.">
        <title>Apolygus lucorum genome provides insights into omnivorousness and mesophyll feeding.</title>
        <authorList>
            <person name="Liu Y."/>
            <person name="Liu H."/>
            <person name="Wang H."/>
            <person name="Huang T."/>
            <person name="Liu B."/>
            <person name="Yang B."/>
            <person name="Yin L."/>
            <person name="Li B."/>
            <person name="Zhang Y."/>
            <person name="Zhang S."/>
            <person name="Jiang F."/>
            <person name="Zhang X."/>
            <person name="Ren Y."/>
            <person name="Wang B."/>
            <person name="Wang S."/>
            <person name="Lu Y."/>
            <person name="Wu K."/>
            <person name="Fan W."/>
            <person name="Wang G."/>
        </authorList>
    </citation>
    <scope>NUCLEOTIDE SEQUENCE</scope>
    <source>
        <strain evidence="7">12Hb</strain>
    </source>
</reference>
<dbReference type="GO" id="GO:0005737">
    <property type="term" value="C:cytoplasm"/>
    <property type="evidence" value="ECO:0007669"/>
    <property type="project" value="TreeGrafter"/>
</dbReference>
<dbReference type="PROSITE" id="PS01282">
    <property type="entry name" value="BIR_REPEAT_1"/>
    <property type="match status" value="2"/>
</dbReference>
<comment type="caution">
    <text evidence="7">The sequence shown here is derived from an EMBL/GenBank/DDBJ whole genome shotgun (WGS) entry which is preliminary data.</text>
</comment>
<dbReference type="FunFam" id="1.10.1170.10:FF:000002">
    <property type="entry name" value="Baculoviral IAP repeat containing 7"/>
    <property type="match status" value="1"/>
</dbReference>
<dbReference type="Pfam" id="PF13920">
    <property type="entry name" value="zf-C3HC4_3"/>
    <property type="match status" value="1"/>
</dbReference>
<accession>A0A8S9WIW3</accession>
<proteinExistence type="inferred from homology"/>
<comment type="similarity">
    <text evidence="1">Belongs to the IAP family.</text>
</comment>
<sequence length="347" mass="39129">MPGVPQYPHSRTDPFVCCDLKCFRRIGDEVDGLACTVCDHYGICVCRCATYRISKAINRIYFDEIARLTTFYDWPHTDPSPTDLARAGFYYTGRTDICRCPFCRTEIGRWSEGDEPIADHERWSPQCRFLRNDRGYNEEERVDVRGSGGNGDSDITNSVESLRGYVCSRRPLFMDYATEGARLESYLDWPISIRVRPNRLSDAGFYYLGKGDQTKCFHCGIGLNAWRDTDDPWTEHARHSPKCRYMQMVKGQDFIDEIIKAKAASNVATTKTTTTTTMASEPKVEKLPEGTVATSSERMCTICFSEEIGAIFLPCGHVAACTKCAVSLMKCAICRKDVTGTLRAFIA</sequence>
<dbReference type="PROSITE" id="PS50143">
    <property type="entry name" value="BIR_REPEAT_2"/>
    <property type="match status" value="2"/>
</dbReference>
<dbReference type="AlphaFoldDB" id="A0A8S9WIW3"/>
<dbReference type="GO" id="GO:0008270">
    <property type="term" value="F:zinc ion binding"/>
    <property type="evidence" value="ECO:0007669"/>
    <property type="project" value="UniProtKB-KW"/>
</dbReference>
<evidence type="ECO:0000256" key="1">
    <source>
        <dbReference type="ARBA" id="ARBA00006672"/>
    </source>
</evidence>
<dbReference type="PANTHER" id="PTHR10044:SF139">
    <property type="entry name" value="DEATH-ASSOCIATED INHIBITOR OF APOPTOSIS 2"/>
    <property type="match status" value="1"/>
</dbReference>
<protein>
    <recommendedName>
        <fullName evidence="6">RING-type domain-containing protein</fullName>
    </recommendedName>
</protein>
<evidence type="ECO:0000256" key="3">
    <source>
        <dbReference type="ARBA" id="ARBA00022771"/>
    </source>
</evidence>
<dbReference type="Pfam" id="PF00653">
    <property type="entry name" value="BIR"/>
    <property type="match status" value="2"/>
</dbReference>
<dbReference type="InterPro" id="IPR050784">
    <property type="entry name" value="IAP"/>
</dbReference>
<organism evidence="7 8">
    <name type="scientific">Apolygus lucorum</name>
    <name type="common">Small green plant bug</name>
    <name type="synonym">Lygocoris lucorum</name>
    <dbReference type="NCBI Taxonomy" id="248454"/>
    <lineage>
        <taxon>Eukaryota</taxon>
        <taxon>Metazoa</taxon>
        <taxon>Ecdysozoa</taxon>
        <taxon>Arthropoda</taxon>
        <taxon>Hexapoda</taxon>
        <taxon>Insecta</taxon>
        <taxon>Pterygota</taxon>
        <taxon>Neoptera</taxon>
        <taxon>Paraneoptera</taxon>
        <taxon>Hemiptera</taxon>
        <taxon>Heteroptera</taxon>
        <taxon>Panheteroptera</taxon>
        <taxon>Cimicomorpha</taxon>
        <taxon>Miridae</taxon>
        <taxon>Mirini</taxon>
        <taxon>Apolygus</taxon>
    </lineage>
</organism>
<keyword evidence="2" id="KW-0479">Metal-binding</keyword>
<dbReference type="InterPro" id="IPR001370">
    <property type="entry name" value="BIR_rpt"/>
</dbReference>
<dbReference type="Gene3D" id="3.30.40.10">
    <property type="entry name" value="Zinc/RING finger domain, C3HC4 (zinc finger)"/>
    <property type="match status" value="1"/>
</dbReference>
<evidence type="ECO:0000256" key="2">
    <source>
        <dbReference type="ARBA" id="ARBA00022723"/>
    </source>
</evidence>
<dbReference type="InterPro" id="IPR013083">
    <property type="entry name" value="Znf_RING/FYVE/PHD"/>
</dbReference>
<dbReference type="GO" id="GO:0005634">
    <property type="term" value="C:nucleus"/>
    <property type="evidence" value="ECO:0007669"/>
    <property type="project" value="TreeGrafter"/>
</dbReference>
<dbReference type="GO" id="GO:0051726">
    <property type="term" value="P:regulation of cell cycle"/>
    <property type="evidence" value="ECO:0007669"/>
    <property type="project" value="TreeGrafter"/>
</dbReference>
<dbReference type="Gene3D" id="1.10.1170.10">
    <property type="entry name" value="Inhibitor Of Apoptosis Protein (2mihbC-IAP-1), Chain A"/>
    <property type="match status" value="2"/>
</dbReference>
<dbReference type="PROSITE" id="PS50089">
    <property type="entry name" value="ZF_RING_2"/>
    <property type="match status" value="1"/>
</dbReference>
<dbReference type="SUPFAM" id="SSF57924">
    <property type="entry name" value="Inhibitor of apoptosis (IAP) repeat"/>
    <property type="match status" value="2"/>
</dbReference>
<dbReference type="CDD" id="cd00022">
    <property type="entry name" value="BIR"/>
    <property type="match status" value="2"/>
</dbReference>
<evidence type="ECO:0000256" key="5">
    <source>
        <dbReference type="PROSITE-ProRule" id="PRU00175"/>
    </source>
</evidence>
<gene>
    <name evidence="7" type="ORF">GE061_020287</name>
</gene>
<dbReference type="Proteomes" id="UP000466442">
    <property type="component" value="Unassembled WGS sequence"/>
</dbReference>
<dbReference type="SMART" id="SM00184">
    <property type="entry name" value="RING"/>
    <property type="match status" value="1"/>
</dbReference>
<evidence type="ECO:0000259" key="6">
    <source>
        <dbReference type="PROSITE" id="PS50089"/>
    </source>
</evidence>
<dbReference type="OrthoDB" id="6616098at2759"/>
<dbReference type="EMBL" id="WIXP02000107">
    <property type="protein sequence ID" value="KAF6197352.1"/>
    <property type="molecule type" value="Genomic_DNA"/>
</dbReference>
<dbReference type="InterPro" id="IPR001841">
    <property type="entry name" value="Znf_RING"/>
</dbReference>
<feature type="domain" description="RING-type" evidence="6">
    <location>
        <begin position="300"/>
        <end position="335"/>
    </location>
</feature>
<dbReference type="SMART" id="SM00238">
    <property type="entry name" value="BIR"/>
    <property type="match status" value="2"/>
</dbReference>